<dbReference type="Proteomes" id="UP000716004">
    <property type="component" value="Unassembled WGS sequence"/>
</dbReference>
<evidence type="ECO:0000313" key="6">
    <source>
        <dbReference type="EMBL" id="MBX8643540.1"/>
    </source>
</evidence>
<evidence type="ECO:0000256" key="2">
    <source>
        <dbReference type="ARBA" id="ARBA00023125"/>
    </source>
</evidence>
<comment type="caution">
    <text evidence="6">The sequence shown here is derived from an EMBL/GenBank/DDBJ whole genome shotgun (WGS) entry which is preliminary data.</text>
</comment>
<dbReference type="PANTHER" id="PTHR33204">
    <property type="entry name" value="TRANSCRIPTIONAL REGULATOR, MARR FAMILY"/>
    <property type="match status" value="1"/>
</dbReference>
<dbReference type="CDD" id="cd00090">
    <property type="entry name" value="HTH_ARSR"/>
    <property type="match status" value="1"/>
</dbReference>
<dbReference type="AlphaFoldDB" id="A0A8J8CCL6"/>
<accession>A0A8J8CCL6</accession>
<evidence type="ECO:0000313" key="7">
    <source>
        <dbReference type="Proteomes" id="UP000750197"/>
    </source>
</evidence>
<dbReference type="Proteomes" id="UP000750197">
    <property type="component" value="Unassembled WGS sequence"/>
</dbReference>
<dbReference type="Pfam" id="PF01638">
    <property type="entry name" value="HxlR"/>
    <property type="match status" value="1"/>
</dbReference>
<dbReference type="EMBL" id="JAGVSJ010000020">
    <property type="protein sequence ID" value="MBX8632310.1"/>
    <property type="molecule type" value="Genomic_DNA"/>
</dbReference>
<dbReference type="SUPFAM" id="SSF46785">
    <property type="entry name" value="Winged helix' DNA-binding domain"/>
    <property type="match status" value="1"/>
</dbReference>
<evidence type="ECO:0000256" key="1">
    <source>
        <dbReference type="ARBA" id="ARBA00023015"/>
    </source>
</evidence>
<keyword evidence="3" id="KW-0804">Transcription</keyword>
<sequence length="127" mass="14233">MNAKSEGKVDLCPIAATIRKIGSEAKLVVIRYLSNGPTGFNDLLRKSNLSAKTLSSTLKALEKEEIVRREILSTRPFKVSYSLTEKGQDLRPMLEKMGEWGKKWIVGNGMEMVRVRYDTAEIRSGEA</sequence>
<proteinExistence type="predicted"/>
<keyword evidence="1" id="KW-0805">Transcription regulation</keyword>
<evidence type="ECO:0000256" key="3">
    <source>
        <dbReference type="ARBA" id="ARBA00023163"/>
    </source>
</evidence>
<dbReference type="InterPro" id="IPR002577">
    <property type="entry name" value="HTH_HxlR"/>
</dbReference>
<dbReference type="PROSITE" id="PS51118">
    <property type="entry name" value="HTH_HXLR"/>
    <property type="match status" value="1"/>
</dbReference>
<protein>
    <submittedName>
        <fullName evidence="6">Helix-turn-helix transcriptional regulator</fullName>
    </submittedName>
</protein>
<dbReference type="PANTHER" id="PTHR33204:SF18">
    <property type="entry name" value="TRANSCRIPTIONAL REGULATORY PROTEIN"/>
    <property type="match status" value="1"/>
</dbReference>
<reference evidence="6" key="1">
    <citation type="submission" date="2021-05" db="EMBL/GenBank/DDBJ databases">
        <title>Genomic insights into ecological role and evolution of a novel Thermoplasmata order Candidatus Sysuiplasmatales.</title>
        <authorList>
            <person name="Yuan Y."/>
        </authorList>
    </citation>
    <scope>NUCLEOTIDE SEQUENCE</scope>
    <source>
        <strain evidence="6">TUT19-bin139</strain>
        <strain evidence="5">YP2-bin.285</strain>
    </source>
</reference>
<name>A0A8J8CCL6_9ARCH</name>
<dbReference type="InterPro" id="IPR011991">
    <property type="entry name" value="ArsR-like_HTH"/>
</dbReference>
<dbReference type="Gene3D" id="1.10.10.10">
    <property type="entry name" value="Winged helix-like DNA-binding domain superfamily/Winged helix DNA-binding domain"/>
    <property type="match status" value="1"/>
</dbReference>
<dbReference type="GO" id="GO:0003677">
    <property type="term" value="F:DNA binding"/>
    <property type="evidence" value="ECO:0007669"/>
    <property type="project" value="UniProtKB-KW"/>
</dbReference>
<dbReference type="InterPro" id="IPR036388">
    <property type="entry name" value="WH-like_DNA-bd_sf"/>
</dbReference>
<evidence type="ECO:0000259" key="4">
    <source>
        <dbReference type="PROSITE" id="PS51118"/>
    </source>
</evidence>
<gene>
    <name evidence="5" type="ORF">J9259_07340</name>
    <name evidence="6" type="ORF">KIY12_02255</name>
</gene>
<keyword evidence="2" id="KW-0238">DNA-binding</keyword>
<dbReference type="EMBL" id="JAHEAC010000011">
    <property type="protein sequence ID" value="MBX8643540.1"/>
    <property type="molecule type" value="Genomic_DNA"/>
</dbReference>
<feature type="domain" description="HTH hxlR-type" evidence="4">
    <location>
        <begin position="12"/>
        <end position="109"/>
    </location>
</feature>
<dbReference type="InterPro" id="IPR036390">
    <property type="entry name" value="WH_DNA-bd_sf"/>
</dbReference>
<organism evidence="6 7">
    <name type="scientific">Candidatus Sysuiplasma superficiale</name>
    <dbReference type="NCBI Taxonomy" id="2823368"/>
    <lineage>
        <taxon>Archaea</taxon>
        <taxon>Methanobacteriati</taxon>
        <taxon>Thermoplasmatota</taxon>
        <taxon>Thermoplasmata</taxon>
        <taxon>Candidatus Sysuiplasmatales</taxon>
        <taxon>Candidatus Sysuiplasmataceae</taxon>
        <taxon>Candidatus Sysuiplasma</taxon>
    </lineage>
</organism>
<evidence type="ECO:0000313" key="5">
    <source>
        <dbReference type="EMBL" id="MBX8632310.1"/>
    </source>
</evidence>